<protein>
    <submittedName>
        <fullName evidence="8">Uncharacterized protein</fullName>
    </submittedName>
</protein>
<feature type="transmembrane region" description="Helical" evidence="7">
    <location>
        <begin position="71"/>
        <end position="91"/>
    </location>
</feature>
<evidence type="ECO:0000256" key="5">
    <source>
        <dbReference type="ARBA" id="ARBA00023136"/>
    </source>
</evidence>
<comment type="similarity">
    <text evidence="2">Belongs to the major facilitator superfamily. Proton-dependent oligopeptide transporter (POT/PTR) (TC 2.A.17) family.</text>
</comment>
<feature type="transmembrane region" description="Helical" evidence="7">
    <location>
        <begin position="432"/>
        <end position="454"/>
    </location>
</feature>
<gene>
    <name evidence="8" type="ORF">DH2020_013876</name>
</gene>
<feature type="transmembrane region" description="Helical" evidence="7">
    <location>
        <begin position="549"/>
        <end position="569"/>
    </location>
</feature>
<dbReference type="PANTHER" id="PTHR11654">
    <property type="entry name" value="OLIGOPEPTIDE TRANSPORTER-RELATED"/>
    <property type="match status" value="1"/>
</dbReference>
<organism evidence="8 9">
    <name type="scientific">Rehmannia glutinosa</name>
    <name type="common">Chinese foxglove</name>
    <dbReference type="NCBI Taxonomy" id="99300"/>
    <lineage>
        <taxon>Eukaryota</taxon>
        <taxon>Viridiplantae</taxon>
        <taxon>Streptophyta</taxon>
        <taxon>Embryophyta</taxon>
        <taxon>Tracheophyta</taxon>
        <taxon>Spermatophyta</taxon>
        <taxon>Magnoliopsida</taxon>
        <taxon>eudicotyledons</taxon>
        <taxon>Gunneridae</taxon>
        <taxon>Pentapetalae</taxon>
        <taxon>asterids</taxon>
        <taxon>lamiids</taxon>
        <taxon>Lamiales</taxon>
        <taxon>Orobanchaceae</taxon>
        <taxon>Rehmannieae</taxon>
        <taxon>Rehmannia</taxon>
    </lineage>
</organism>
<accession>A0ABR0W6Z3</accession>
<keyword evidence="3 7" id="KW-0812">Transmembrane</keyword>
<reference evidence="8 9" key="1">
    <citation type="journal article" date="2021" name="Comput. Struct. Biotechnol. J.">
        <title>De novo genome assembly of the potent medicinal plant Rehmannia glutinosa using nanopore technology.</title>
        <authorList>
            <person name="Ma L."/>
            <person name="Dong C."/>
            <person name="Song C."/>
            <person name="Wang X."/>
            <person name="Zheng X."/>
            <person name="Niu Y."/>
            <person name="Chen S."/>
            <person name="Feng W."/>
        </authorList>
    </citation>
    <scope>NUCLEOTIDE SEQUENCE [LARGE SCALE GENOMIC DNA]</scope>
    <source>
        <strain evidence="8">DH-2019</strain>
    </source>
</reference>
<evidence type="ECO:0000313" key="9">
    <source>
        <dbReference type="Proteomes" id="UP001318860"/>
    </source>
</evidence>
<feature type="transmembrane region" description="Helical" evidence="7">
    <location>
        <begin position="239"/>
        <end position="262"/>
    </location>
</feature>
<evidence type="ECO:0000256" key="4">
    <source>
        <dbReference type="ARBA" id="ARBA00022989"/>
    </source>
</evidence>
<feature type="transmembrane region" description="Helical" evidence="7">
    <location>
        <begin position="392"/>
        <end position="412"/>
    </location>
</feature>
<comment type="similarity">
    <text evidence="6">Belongs to the major facilitator superfamily. Phosphate:H(+) symporter (TC 2.A.1.9) family.</text>
</comment>
<feature type="transmembrane region" description="Helical" evidence="7">
    <location>
        <begin position="111"/>
        <end position="132"/>
    </location>
</feature>
<comment type="subcellular location">
    <subcellularLocation>
        <location evidence="1">Membrane</location>
        <topology evidence="1">Multi-pass membrane protein</topology>
    </subcellularLocation>
</comment>
<feature type="transmembrane region" description="Helical" evidence="7">
    <location>
        <begin position="518"/>
        <end position="537"/>
    </location>
</feature>
<evidence type="ECO:0000256" key="1">
    <source>
        <dbReference type="ARBA" id="ARBA00004141"/>
    </source>
</evidence>
<keyword evidence="4 7" id="KW-1133">Transmembrane helix</keyword>
<keyword evidence="9" id="KW-1185">Reference proteome</keyword>
<evidence type="ECO:0000256" key="6">
    <source>
        <dbReference type="ARBA" id="ARBA00044504"/>
    </source>
</evidence>
<dbReference type="InterPro" id="IPR036259">
    <property type="entry name" value="MFS_trans_sf"/>
</dbReference>
<evidence type="ECO:0000313" key="8">
    <source>
        <dbReference type="EMBL" id="KAK6142047.1"/>
    </source>
</evidence>
<evidence type="ECO:0000256" key="7">
    <source>
        <dbReference type="SAM" id="Phobius"/>
    </source>
</evidence>
<dbReference type="EMBL" id="JABTTQ020000021">
    <property type="protein sequence ID" value="KAK6142047.1"/>
    <property type="molecule type" value="Genomic_DNA"/>
</dbReference>
<feature type="transmembrane region" description="Helical" evidence="7">
    <location>
        <begin position="268"/>
        <end position="289"/>
    </location>
</feature>
<feature type="transmembrane region" description="Helical" evidence="7">
    <location>
        <begin position="466"/>
        <end position="486"/>
    </location>
</feature>
<evidence type="ECO:0000256" key="2">
    <source>
        <dbReference type="ARBA" id="ARBA00005982"/>
    </source>
</evidence>
<dbReference type="SUPFAM" id="SSF103473">
    <property type="entry name" value="MFS general substrate transporter"/>
    <property type="match status" value="1"/>
</dbReference>
<feature type="transmembrane region" description="Helical" evidence="7">
    <location>
        <begin position="199"/>
        <end position="218"/>
    </location>
</feature>
<feature type="transmembrane region" description="Helical" evidence="7">
    <location>
        <begin position="589"/>
        <end position="611"/>
    </location>
</feature>
<evidence type="ECO:0000256" key="3">
    <source>
        <dbReference type="ARBA" id="ARBA00022692"/>
    </source>
</evidence>
<dbReference type="InterPro" id="IPR000109">
    <property type="entry name" value="POT_fam"/>
</dbReference>
<proteinExistence type="inferred from homology"/>
<keyword evidence="5 7" id="KW-0472">Membrane</keyword>
<name>A0ABR0W6Z3_REHGL</name>
<dbReference type="Proteomes" id="UP001318860">
    <property type="component" value="Unassembled WGS sequence"/>
</dbReference>
<comment type="caution">
    <text evidence="8">The sequence shown here is derived from an EMBL/GenBank/DDBJ whole genome shotgun (WGS) entry which is preliminary data.</text>
</comment>
<feature type="transmembrane region" description="Helical" evidence="7">
    <location>
        <begin position="153"/>
        <end position="179"/>
    </location>
</feature>
<sequence>MAISAIVESKRLNTARSENLQNETNAIVPMSAFWLVPQLAIAGMGEAFHFPGQVSLYYQEFPDSLKSTSTAAVAMFIGIAFYISNALIDLVRRVTGWLPDDINNGRLDNSVLATMAGLSLSGGWVINLIMFLKDEFHIKDIATAKIYNYVNGSITVFPILGAIIADSFGVVLLVLTAAINQLRPPTCEKGSNLCTYPSQLQFAVLYLGLVLASLGTAGTRFTIATTGANQFDNPKHQGIFFNWYIFTMYTANIISATAIVYVEENVSWAWGFSLCAIANVLGLVVFLCGTRFYRFVKQHSSPFKSLTCVIVAAISKRKMTLSLESEDYYHDLHADSINTAAKAPTDFLRFLNRAALRTRGETTPDGSRANPWRLCTVEQVEDLKSLIKIFPLWSSGLILSIPIAIQLSFIIFQARTMDSHLGPHLKTPAASMQIFILTSTCITILILDRLLFPLWEKLAQRPLTPLLRVGVGHFFTILSMAISAIVESKRLKLEKSKNPQNQIDAVIPMSVFWLAPQLAIVGIAEGFHFAGQVALYYKEFPESMKSISTAAVAMSIGGAFYSSNLVIDLVRKLTGWLPDNINNGRLDNVYWVCCIWGALNLVYYLVCASLYKYKR</sequence>
<dbReference type="Pfam" id="PF00854">
    <property type="entry name" value="PTR2"/>
    <property type="match status" value="2"/>
</dbReference>
<dbReference type="Gene3D" id="1.20.1250.20">
    <property type="entry name" value="MFS general substrate transporter like domains"/>
    <property type="match status" value="2"/>
</dbReference>